<evidence type="ECO:0000256" key="2">
    <source>
        <dbReference type="ARBA" id="ARBA00022692"/>
    </source>
</evidence>
<feature type="domain" description="ABC transmembrane type-1" evidence="9">
    <location>
        <begin position="25"/>
        <end position="298"/>
    </location>
</feature>
<evidence type="ECO:0000256" key="5">
    <source>
        <dbReference type="ARBA" id="ARBA00022989"/>
    </source>
</evidence>
<protein>
    <submittedName>
        <fullName evidence="10">Type I secretion system permease/ATPase</fullName>
    </submittedName>
</protein>
<dbReference type="InterPro" id="IPR011527">
    <property type="entry name" value="ABC1_TM_dom"/>
</dbReference>
<reference evidence="10" key="1">
    <citation type="submission" date="2022-05" db="EMBL/GenBank/DDBJ databases">
        <authorList>
            <person name="Jo J.-H."/>
            <person name="Im W.-T."/>
        </authorList>
    </citation>
    <scope>NUCLEOTIDE SEQUENCE</scope>
    <source>
        <strain evidence="10">SE158</strain>
    </source>
</reference>
<keyword evidence="6 7" id="KW-0472">Membrane</keyword>
<feature type="transmembrane region" description="Helical" evidence="7">
    <location>
        <begin position="22"/>
        <end position="46"/>
    </location>
</feature>
<dbReference type="PROSITE" id="PS00211">
    <property type="entry name" value="ABC_TRANSPORTER_1"/>
    <property type="match status" value="1"/>
</dbReference>
<dbReference type="PROSITE" id="PS50929">
    <property type="entry name" value="ABC_TM1F"/>
    <property type="match status" value="1"/>
</dbReference>
<proteinExistence type="predicted"/>
<comment type="caution">
    <text evidence="10">The sequence shown here is derived from an EMBL/GenBank/DDBJ whole genome shotgun (WGS) entry which is preliminary data.</text>
</comment>
<dbReference type="PROSITE" id="PS50893">
    <property type="entry name" value="ABC_TRANSPORTER_2"/>
    <property type="match status" value="1"/>
</dbReference>
<evidence type="ECO:0000313" key="11">
    <source>
        <dbReference type="Proteomes" id="UP001165363"/>
    </source>
</evidence>
<dbReference type="InterPro" id="IPR036640">
    <property type="entry name" value="ABC1_TM_sf"/>
</dbReference>
<keyword evidence="3" id="KW-0547">Nucleotide-binding</keyword>
<dbReference type="NCBIfam" id="TIGR01842">
    <property type="entry name" value="type_I_sec_PrtD"/>
    <property type="match status" value="1"/>
</dbReference>
<evidence type="ECO:0000313" key="10">
    <source>
        <dbReference type="EMBL" id="MCL6684536.1"/>
    </source>
</evidence>
<dbReference type="SUPFAM" id="SSF52540">
    <property type="entry name" value="P-loop containing nucleoside triphosphate hydrolases"/>
    <property type="match status" value="1"/>
</dbReference>
<dbReference type="SUPFAM" id="SSF90123">
    <property type="entry name" value="ABC transporter transmembrane region"/>
    <property type="match status" value="1"/>
</dbReference>
<dbReference type="InterPro" id="IPR027417">
    <property type="entry name" value="P-loop_NTPase"/>
</dbReference>
<dbReference type="Pfam" id="PF00005">
    <property type="entry name" value="ABC_tran"/>
    <property type="match status" value="1"/>
</dbReference>
<dbReference type="InterPro" id="IPR010128">
    <property type="entry name" value="ATPase_T1SS_PrtD-like"/>
</dbReference>
<keyword evidence="4" id="KW-0067">ATP-binding</keyword>
<evidence type="ECO:0000256" key="6">
    <source>
        <dbReference type="ARBA" id="ARBA00023136"/>
    </source>
</evidence>
<dbReference type="InterPro" id="IPR017871">
    <property type="entry name" value="ABC_transporter-like_CS"/>
</dbReference>
<evidence type="ECO:0000256" key="4">
    <source>
        <dbReference type="ARBA" id="ARBA00022840"/>
    </source>
</evidence>
<keyword evidence="11" id="KW-1185">Reference proteome</keyword>
<dbReference type="InterPro" id="IPR003439">
    <property type="entry name" value="ABC_transporter-like_ATP-bd"/>
</dbReference>
<dbReference type="RefSeq" id="WP_249849221.1">
    <property type="nucleotide sequence ID" value="NZ_JAMGBD010000002.1"/>
</dbReference>
<dbReference type="SMART" id="SM00382">
    <property type="entry name" value="AAA"/>
    <property type="match status" value="1"/>
</dbReference>
<dbReference type="Proteomes" id="UP001165363">
    <property type="component" value="Unassembled WGS sequence"/>
</dbReference>
<accession>A0ABT0RPF9</accession>
<gene>
    <name evidence="10" type="ORF">LZ536_11585</name>
</gene>
<evidence type="ECO:0000259" key="9">
    <source>
        <dbReference type="PROSITE" id="PS50929"/>
    </source>
</evidence>
<dbReference type="InterPro" id="IPR003593">
    <property type="entry name" value="AAA+_ATPase"/>
</dbReference>
<keyword evidence="2 7" id="KW-0812">Transmembrane</keyword>
<feature type="transmembrane region" description="Helical" evidence="7">
    <location>
        <begin position="143"/>
        <end position="169"/>
    </location>
</feature>
<dbReference type="PANTHER" id="PTHR24221">
    <property type="entry name" value="ATP-BINDING CASSETTE SUB-FAMILY B"/>
    <property type="match status" value="1"/>
</dbReference>
<keyword evidence="5 7" id="KW-1133">Transmembrane helix</keyword>
<evidence type="ECO:0000259" key="8">
    <source>
        <dbReference type="PROSITE" id="PS50893"/>
    </source>
</evidence>
<dbReference type="Gene3D" id="1.20.1560.10">
    <property type="entry name" value="ABC transporter type 1, transmembrane domain"/>
    <property type="match status" value="1"/>
</dbReference>
<dbReference type="EMBL" id="JAMGBD010000002">
    <property type="protein sequence ID" value="MCL6684536.1"/>
    <property type="molecule type" value="Genomic_DNA"/>
</dbReference>
<evidence type="ECO:0000256" key="7">
    <source>
        <dbReference type="SAM" id="Phobius"/>
    </source>
</evidence>
<evidence type="ECO:0000256" key="1">
    <source>
        <dbReference type="ARBA" id="ARBA00004651"/>
    </source>
</evidence>
<feature type="transmembrane region" description="Helical" evidence="7">
    <location>
        <begin position="254"/>
        <end position="279"/>
    </location>
</feature>
<comment type="subcellular location">
    <subcellularLocation>
        <location evidence="1">Cell membrane</location>
        <topology evidence="1">Multi-pass membrane protein</topology>
    </subcellularLocation>
</comment>
<feature type="domain" description="ABC transporter" evidence="8">
    <location>
        <begin position="330"/>
        <end position="571"/>
    </location>
</feature>
<dbReference type="Pfam" id="PF00664">
    <property type="entry name" value="ABC_membrane"/>
    <property type="match status" value="1"/>
</dbReference>
<evidence type="ECO:0000256" key="3">
    <source>
        <dbReference type="ARBA" id="ARBA00022741"/>
    </source>
</evidence>
<dbReference type="Gene3D" id="3.40.50.300">
    <property type="entry name" value="P-loop containing nucleotide triphosphate hydrolases"/>
    <property type="match status" value="1"/>
</dbReference>
<name>A0ABT0RPF9_9SPHN</name>
<feature type="transmembrane region" description="Helical" evidence="7">
    <location>
        <begin position="58"/>
        <end position="77"/>
    </location>
</feature>
<dbReference type="PANTHER" id="PTHR24221:SF654">
    <property type="entry name" value="ATP-BINDING CASSETTE SUB-FAMILY B MEMBER 6"/>
    <property type="match status" value="1"/>
</dbReference>
<dbReference type="InterPro" id="IPR039421">
    <property type="entry name" value="Type_1_exporter"/>
</dbReference>
<sequence length="573" mass="60871">MKVVEIRLPRDFEEALAVAKPYFTAALSFSFFINLLYLAPSIYMLQIYDRVVPTGGKITLLFVTIALAVALGAMALLDLVRNRLLVRASARFDSLLADKILKRSMAGHGSLGSTQAMRDFDTLRNAMASPAAGAMLDVPWAPIYIIVAFLFHFWLGIFAVFSIALLLVIAWRNQKATRSAVERSNQAFSAAHAAQQSAALHGEVIRALGMTGAMVQRQQMQRAVALRDSIGAQITGGQFTALTKFTRMFVQSCALGLGALLAVAGEISNGSIIAASILLSRALQPAEAVISGWGTIANGKAAADRLFDFYERAGEAERIRTSLPPPEGRIEVEQVGLRGSGGQPILFGISLTLEPGEVLGVIGPSGAGKTSLAKLVCGALAPDAGTIRIDGAQFSDWDQDKLCRHIGYLPQEPSLFEGTVKDNISRFTAWGDSADGDTDDKAIAAAKAAGVHELILHLPQGYDTFLGPMTGGLSAGQAQRVALARALYDNPAILVLDEPNSFLDADGEAALMSAMTAARGRRAAIMVAAHRKTILTCADRLLVLDAGRMKLLGPTREVAARLAGPAERTESAA</sequence>
<organism evidence="10 11">
    <name type="scientific">Sphingomonas alba</name>
    <dbReference type="NCBI Taxonomy" id="2908208"/>
    <lineage>
        <taxon>Bacteria</taxon>
        <taxon>Pseudomonadati</taxon>
        <taxon>Pseudomonadota</taxon>
        <taxon>Alphaproteobacteria</taxon>
        <taxon>Sphingomonadales</taxon>
        <taxon>Sphingomonadaceae</taxon>
        <taxon>Sphingomonas</taxon>
    </lineage>
</organism>